<sequence>MPPKRTQLRSQTSNEGEEETMLNETTVISSSGAPPFNKLRGEENWSTWKMLMTAHLYNYAECIAEELDPTLDPKSSEVKRDQYVRRQILFGVEESVLRNVAGASNACSMWRKLCAAYEDKGARRRASFLKSLTSLRQTGDLKEYVMEFKAAVQRIRETGRPVDDDELLCVLLFQGTKPEHTVFCQLLERTCQTTDQRGEEVLPFEIISDELLREGIRLKGEESSNAAFKASRALLAAPHRNQPYNATTRGQHHRGGHRGGRGGHHRGRGGHHRDRESSRPWHQPRQQTTDEDNKSKPATSRGSFKMCKFCKKTNHEEKSCWFNPDNPNNKLNVSNKEQSKGKGPTVWKVNLAKRKMEKEGEANGKVLRVENIDNNKPLTFYLDSGSFDNLVGDQRCILNH</sequence>
<feature type="region of interest" description="Disordered" evidence="1">
    <location>
        <begin position="235"/>
        <end position="301"/>
    </location>
</feature>
<name>A0AAE1HAX2_9NEOP</name>
<feature type="region of interest" description="Disordered" evidence="1">
    <location>
        <begin position="1"/>
        <end position="20"/>
    </location>
</feature>
<organism evidence="2 3">
    <name type="scientific">Frankliniella fusca</name>
    <dbReference type="NCBI Taxonomy" id="407009"/>
    <lineage>
        <taxon>Eukaryota</taxon>
        <taxon>Metazoa</taxon>
        <taxon>Ecdysozoa</taxon>
        <taxon>Arthropoda</taxon>
        <taxon>Hexapoda</taxon>
        <taxon>Insecta</taxon>
        <taxon>Pterygota</taxon>
        <taxon>Neoptera</taxon>
        <taxon>Paraneoptera</taxon>
        <taxon>Thysanoptera</taxon>
        <taxon>Terebrantia</taxon>
        <taxon>Thripoidea</taxon>
        <taxon>Thripidae</taxon>
        <taxon>Frankliniella</taxon>
    </lineage>
</organism>
<keyword evidence="3" id="KW-1185">Reference proteome</keyword>
<proteinExistence type="predicted"/>
<dbReference type="Proteomes" id="UP001219518">
    <property type="component" value="Unassembled WGS sequence"/>
</dbReference>
<evidence type="ECO:0000313" key="2">
    <source>
        <dbReference type="EMBL" id="KAK3917130.1"/>
    </source>
</evidence>
<dbReference type="AlphaFoldDB" id="A0AAE1HAX2"/>
<dbReference type="EMBL" id="JAHWGI010000685">
    <property type="protein sequence ID" value="KAK3917130.1"/>
    <property type="molecule type" value="Genomic_DNA"/>
</dbReference>
<comment type="caution">
    <text evidence="2">The sequence shown here is derived from an EMBL/GenBank/DDBJ whole genome shotgun (WGS) entry which is preliminary data.</text>
</comment>
<protein>
    <submittedName>
        <fullName evidence="2">Retrovirus-related Pol polyprotein from transposon RE1</fullName>
    </submittedName>
</protein>
<dbReference type="PANTHER" id="PTHR47481:SF10">
    <property type="entry name" value="COPIA-LIKE POLYPROTEIN_RETROTRANSPOSON"/>
    <property type="match status" value="1"/>
</dbReference>
<evidence type="ECO:0000256" key="1">
    <source>
        <dbReference type="SAM" id="MobiDB-lite"/>
    </source>
</evidence>
<dbReference type="Pfam" id="PF14223">
    <property type="entry name" value="Retrotran_gag_2"/>
    <property type="match status" value="1"/>
</dbReference>
<feature type="compositionally biased region" description="Basic residues" evidence="1">
    <location>
        <begin position="250"/>
        <end position="272"/>
    </location>
</feature>
<gene>
    <name evidence="2" type="ORF">KUF71_006749</name>
</gene>
<dbReference type="PANTHER" id="PTHR47481">
    <property type="match status" value="1"/>
</dbReference>
<reference evidence="2" key="1">
    <citation type="submission" date="2021-07" db="EMBL/GenBank/DDBJ databases">
        <authorList>
            <person name="Catto M.A."/>
            <person name="Jacobson A."/>
            <person name="Kennedy G."/>
            <person name="Labadie P."/>
            <person name="Hunt B.G."/>
            <person name="Srinivasan R."/>
        </authorList>
    </citation>
    <scope>NUCLEOTIDE SEQUENCE</scope>
    <source>
        <strain evidence="2">PL_HMW_Pooled</strain>
        <tissue evidence="2">Head</tissue>
    </source>
</reference>
<reference evidence="2" key="2">
    <citation type="journal article" date="2023" name="BMC Genomics">
        <title>Pest status, molecular evolution, and epigenetic factors derived from the genome assembly of Frankliniella fusca, a thysanopteran phytovirus vector.</title>
        <authorList>
            <person name="Catto M.A."/>
            <person name="Labadie P.E."/>
            <person name="Jacobson A.L."/>
            <person name="Kennedy G.G."/>
            <person name="Srinivasan R."/>
            <person name="Hunt B.G."/>
        </authorList>
    </citation>
    <scope>NUCLEOTIDE SEQUENCE</scope>
    <source>
        <strain evidence="2">PL_HMW_Pooled</strain>
    </source>
</reference>
<evidence type="ECO:0000313" key="3">
    <source>
        <dbReference type="Proteomes" id="UP001219518"/>
    </source>
</evidence>
<accession>A0AAE1HAX2</accession>